<dbReference type="InterPro" id="IPR040198">
    <property type="entry name" value="Fido_containing"/>
</dbReference>
<sequence length="227" mass="25756">MKGNKMTYKQDYLDDILIRIAYHSSGIEGNTISLPETVSIILESTLPGKHKSIREFYEIENHKQAFSLLLDSLANNAPLTVGLVQDFHALLTDRLQHDRGQFKTVQNAIIGAEFKTASPDETPFLMSQWADNTAYRLDAAKSEHEIVEILADTHIQFERIHPFSDGNGRTGRLVLMYLAMKYLDAPIIISKDDRAEYMELLAAQNIQGLANLLQQSLDDEKERMSQF</sequence>
<feature type="binding site" evidence="2">
    <location>
        <begin position="165"/>
        <end position="172"/>
    </location>
    <ligand>
        <name>ATP</name>
        <dbReference type="ChEBI" id="CHEBI:30616"/>
    </ligand>
</feature>
<dbReference type="PANTHER" id="PTHR13504">
    <property type="entry name" value="FIDO DOMAIN-CONTAINING PROTEIN DDB_G0283145"/>
    <property type="match status" value="1"/>
</dbReference>
<dbReference type="Proteomes" id="UP000005589">
    <property type="component" value="Unassembled WGS sequence"/>
</dbReference>
<dbReference type="SUPFAM" id="SSF140931">
    <property type="entry name" value="Fic-like"/>
    <property type="match status" value="1"/>
</dbReference>
<dbReference type="Pfam" id="PF02661">
    <property type="entry name" value="Fic"/>
    <property type="match status" value="1"/>
</dbReference>
<keyword evidence="2" id="KW-0067">ATP-binding</keyword>
<protein>
    <recommendedName>
        <fullName evidence="4">Fido domain-containing protein</fullName>
    </recommendedName>
</protein>
<dbReference type="EMBL" id="AFFN01000030">
    <property type="protein sequence ID" value="EGJ36593.1"/>
    <property type="molecule type" value="Genomic_DNA"/>
</dbReference>
<evidence type="ECO:0000259" key="4">
    <source>
        <dbReference type="PROSITE" id="PS51459"/>
    </source>
</evidence>
<evidence type="ECO:0000256" key="3">
    <source>
        <dbReference type="PIRSR" id="PIRSR640198-3"/>
    </source>
</evidence>
<feature type="active site" evidence="1">
    <location>
        <position position="161"/>
    </location>
</feature>
<dbReference type="InterPro" id="IPR036597">
    <property type="entry name" value="Fido-like_dom_sf"/>
</dbReference>
<dbReference type="STRING" id="888816.HMPREF9389_2162"/>
<reference evidence="5 6" key="1">
    <citation type="submission" date="2011-03" db="EMBL/GenBank/DDBJ databases">
        <authorList>
            <person name="Muzny D."/>
            <person name="Qin X."/>
            <person name="Deng J."/>
            <person name="Jiang H."/>
            <person name="Liu Y."/>
            <person name="Qu J."/>
            <person name="Song X.-Z."/>
            <person name="Zhang L."/>
            <person name="Thornton R."/>
            <person name="Coyle M."/>
            <person name="Francisco L."/>
            <person name="Jackson L."/>
            <person name="Javaid M."/>
            <person name="Korchina V."/>
            <person name="Kovar C."/>
            <person name="Mata R."/>
            <person name="Mathew T."/>
            <person name="Ngo R."/>
            <person name="Nguyen L."/>
            <person name="Nguyen N."/>
            <person name="Okwuonu G."/>
            <person name="Ongeri F."/>
            <person name="Pham C."/>
            <person name="Simmons D."/>
            <person name="Wilczek-Boney K."/>
            <person name="Hale W."/>
            <person name="Jakkamsetti A."/>
            <person name="Pham P."/>
            <person name="Ruth R."/>
            <person name="San Lucas F."/>
            <person name="Warren J."/>
            <person name="Zhang J."/>
            <person name="Zhao Z."/>
            <person name="Zhou C."/>
            <person name="Zhu D."/>
            <person name="Lee S."/>
            <person name="Bess C."/>
            <person name="Blankenburg K."/>
            <person name="Forbes L."/>
            <person name="Fu Q."/>
            <person name="Gubbala S."/>
            <person name="Hirani K."/>
            <person name="Jayaseelan J.C."/>
            <person name="Lara F."/>
            <person name="Munidasa M."/>
            <person name="Palculict T."/>
            <person name="Patil S."/>
            <person name="Pu L.-L."/>
            <person name="Saada N."/>
            <person name="Tang L."/>
            <person name="Weissenberger G."/>
            <person name="Zhu Y."/>
            <person name="Hemphill L."/>
            <person name="Shang Y."/>
            <person name="Youmans B."/>
            <person name="Ayvaz T."/>
            <person name="Ross M."/>
            <person name="Santibanez J."/>
            <person name="Aqrawi P."/>
            <person name="Gross S."/>
            <person name="Joshi V."/>
            <person name="Fowler G."/>
            <person name="Nazareth L."/>
            <person name="Reid J."/>
            <person name="Worley K."/>
            <person name="Petrosino J."/>
            <person name="Highlander S."/>
            <person name="Gibbs R."/>
        </authorList>
    </citation>
    <scope>NUCLEOTIDE SEQUENCE [LARGE SCALE GENOMIC DNA]</scope>
    <source>
        <strain evidence="5 6">SK355</strain>
    </source>
</reference>
<organism evidence="5 6">
    <name type="scientific">Streptococcus sanguinis SK355</name>
    <dbReference type="NCBI Taxonomy" id="888816"/>
    <lineage>
        <taxon>Bacteria</taxon>
        <taxon>Bacillati</taxon>
        <taxon>Bacillota</taxon>
        <taxon>Bacilli</taxon>
        <taxon>Lactobacillales</taxon>
        <taxon>Streptococcaceae</taxon>
        <taxon>Streptococcus</taxon>
    </lineage>
</organism>
<feature type="domain" description="Fido" evidence="4">
    <location>
        <begin position="79"/>
        <end position="219"/>
    </location>
</feature>
<keyword evidence="2" id="KW-0547">Nucleotide-binding</keyword>
<evidence type="ECO:0000256" key="2">
    <source>
        <dbReference type="PIRSR" id="PIRSR640198-2"/>
    </source>
</evidence>
<feature type="site" description="Important for autoinhibition of adenylyltransferase activity" evidence="3">
    <location>
        <position position="28"/>
    </location>
</feature>
<dbReference type="InterPro" id="IPR003812">
    <property type="entry name" value="Fido"/>
</dbReference>
<dbReference type="GO" id="GO:0005524">
    <property type="term" value="F:ATP binding"/>
    <property type="evidence" value="ECO:0007669"/>
    <property type="project" value="UniProtKB-KW"/>
</dbReference>
<dbReference type="PROSITE" id="PS51459">
    <property type="entry name" value="FIDO"/>
    <property type="match status" value="1"/>
</dbReference>
<accession>F3UTK4</accession>
<gene>
    <name evidence="5" type="ORF">HMPREF9389_2162</name>
</gene>
<dbReference type="eggNOG" id="COG3177">
    <property type="taxonomic scope" value="Bacteria"/>
</dbReference>
<comment type="caution">
    <text evidence="5">The sequence shown here is derived from an EMBL/GenBank/DDBJ whole genome shotgun (WGS) entry which is preliminary data.</text>
</comment>
<dbReference type="AlphaFoldDB" id="F3UTK4"/>
<feature type="binding site" evidence="2">
    <location>
        <position position="205"/>
    </location>
    <ligand>
        <name>ATP</name>
        <dbReference type="ChEBI" id="CHEBI:30616"/>
    </ligand>
</feature>
<name>F3UTK4_STRSA</name>
<dbReference type="PANTHER" id="PTHR13504:SF38">
    <property type="entry name" value="FIDO DOMAIN-CONTAINING PROTEIN"/>
    <property type="match status" value="1"/>
</dbReference>
<evidence type="ECO:0000256" key="1">
    <source>
        <dbReference type="PIRSR" id="PIRSR640198-1"/>
    </source>
</evidence>
<dbReference type="HOGENOM" id="CLU_040460_5_0_9"/>
<evidence type="ECO:0000313" key="5">
    <source>
        <dbReference type="EMBL" id="EGJ36593.1"/>
    </source>
</evidence>
<dbReference type="Gene3D" id="1.10.3290.10">
    <property type="entry name" value="Fido-like domain"/>
    <property type="match status" value="1"/>
</dbReference>
<proteinExistence type="predicted"/>
<evidence type="ECO:0000313" key="6">
    <source>
        <dbReference type="Proteomes" id="UP000005589"/>
    </source>
</evidence>
<dbReference type="PATRIC" id="fig|888816.3.peg.2113"/>